<dbReference type="GO" id="GO:0016787">
    <property type="term" value="F:hydrolase activity"/>
    <property type="evidence" value="ECO:0007669"/>
    <property type="project" value="UniProtKB-KW"/>
</dbReference>
<dbReference type="OrthoDB" id="6117067at2"/>
<reference evidence="2 3" key="1">
    <citation type="submission" date="2019-03" db="EMBL/GenBank/DDBJ databases">
        <title>Ramlibacter henchirensis DSM 14656, whole genome shotgun sequence.</title>
        <authorList>
            <person name="Zhang X."/>
            <person name="Feng G."/>
            <person name="Zhu H."/>
        </authorList>
    </citation>
    <scope>NUCLEOTIDE SEQUENCE [LARGE SCALE GENOMIC DNA]</scope>
    <source>
        <strain evidence="2 3">DSM 14656</strain>
    </source>
</reference>
<dbReference type="RefSeq" id="WP_135261586.1">
    <property type="nucleotide sequence ID" value="NZ_SMLM01000001.1"/>
</dbReference>
<evidence type="ECO:0000313" key="3">
    <source>
        <dbReference type="Proteomes" id="UP000298180"/>
    </source>
</evidence>
<dbReference type="InterPro" id="IPR029058">
    <property type="entry name" value="AB_hydrolase_fold"/>
</dbReference>
<dbReference type="SUPFAM" id="SSF53474">
    <property type="entry name" value="alpha/beta-Hydrolases"/>
    <property type="match status" value="1"/>
</dbReference>
<evidence type="ECO:0000259" key="1">
    <source>
        <dbReference type="Pfam" id="PF12697"/>
    </source>
</evidence>
<dbReference type="Gene3D" id="3.40.50.1820">
    <property type="entry name" value="alpha/beta hydrolase"/>
    <property type="match status" value="1"/>
</dbReference>
<dbReference type="Proteomes" id="UP000298180">
    <property type="component" value="Unassembled WGS sequence"/>
</dbReference>
<dbReference type="InterPro" id="IPR000073">
    <property type="entry name" value="AB_hydrolase_1"/>
</dbReference>
<accession>A0A4Z0C3T4</accession>
<protein>
    <submittedName>
        <fullName evidence="2">Alpha/beta hydrolase</fullName>
    </submittedName>
</protein>
<gene>
    <name evidence="2" type="ORF">EZ313_02195</name>
</gene>
<evidence type="ECO:0000313" key="2">
    <source>
        <dbReference type="EMBL" id="TFZ05504.1"/>
    </source>
</evidence>
<proteinExistence type="predicted"/>
<feature type="domain" description="AB hydrolase-1" evidence="1">
    <location>
        <begin position="16"/>
        <end position="253"/>
    </location>
</feature>
<dbReference type="Pfam" id="PF12697">
    <property type="entry name" value="Abhydrolase_6"/>
    <property type="match status" value="1"/>
</dbReference>
<name>A0A4Z0C3T4_9BURK</name>
<comment type="caution">
    <text evidence="2">The sequence shown here is derived from an EMBL/GenBank/DDBJ whole genome shotgun (WGS) entry which is preliminary data.</text>
</comment>
<dbReference type="AlphaFoldDB" id="A0A4Z0C3T4"/>
<keyword evidence="3" id="KW-1185">Reference proteome</keyword>
<sequence length="269" mass="29519">MYTASPIRPFFRPTPIVAIHSSASSPRQWNGYAEWLDPAAPLHTPCLLGYESDQQWTNGSPVTLEAEAEHVLPEVRAQHGVHLVAHSYGGAVAIQAALLRPGLVRSLTLYEPSAFHLLEQDEGSAAHAGEIRAVAGRVALFTLSGRHFEAAQLFVDYWSAPGAWAGMAPTRRADVARRMTKVRAEFGALFHSRMDVSQLHQAGIPVRIVRGEDSPAPARRVAELLHRKLPQSELLSMPGLRHMAPLVNRAELAPLLFPHSLRVEERLAA</sequence>
<organism evidence="2 3">
    <name type="scientific">Ramlibacter henchirensis</name>
    <dbReference type="NCBI Taxonomy" id="204072"/>
    <lineage>
        <taxon>Bacteria</taxon>
        <taxon>Pseudomonadati</taxon>
        <taxon>Pseudomonadota</taxon>
        <taxon>Betaproteobacteria</taxon>
        <taxon>Burkholderiales</taxon>
        <taxon>Comamonadaceae</taxon>
        <taxon>Ramlibacter</taxon>
    </lineage>
</organism>
<keyword evidence="2" id="KW-0378">Hydrolase</keyword>
<dbReference type="EMBL" id="SMLM01000001">
    <property type="protein sequence ID" value="TFZ05504.1"/>
    <property type="molecule type" value="Genomic_DNA"/>
</dbReference>